<comment type="caution">
    <text evidence="9">The sequence shown here is derived from an EMBL/GenBank/DDBJ whole genome shotgun (WGS) entry which is preliminary data.</text>
</comment>
<dbReference type="PATRIC" id="fig|1127699.3.peg.1435"/>
<feature type="active site" description="Proton acceptor" evidence="6">
    <location>
        <position position="305"/>
    </location>
</feature>
<evidence type="ECO:0000256" key="4">
    <source>
        <dbReference type="ARBA" id="ARBA00022801"/>
    </source>
</evidence>
<dbReference type="Gene3D" id="3.30.910.30">
    <property type="entry name" value="Peptidase C10 family"/>
    <property type="match status" value="1"/>
</dbReference>
<evidence type="ECO:0000259" key="8">
    <source>
        <dbReference type="Pfam" id="PF13734"/>
    </source>
</evidence>
<feature type="domain" description="Spi protease inhibitor" evidence="8">
    <location>
        <begin position="19"/>
        <end position="113"/>
    </location>
</feature>
<dbReference type="InterPro" id="IPR038765">
    <property type="entry name" value="Papain-like_cys_pep_sf"/>
</dbReference>
<feature type="signal peptide" evidence="7">
    <location>
        <begin position="1"/>
        <end position="19"/>
    </location>
</feature>
<gene>
    <name evidence="9" type="ORF">HMPREF9151_01557</name>
</gene>
<keyword evidence="10" id="KW-1185">Reference proteome</keyword>
<keyword evidence="3 7" id="KW-0732">Signal</keyword>
<dbReference type="PROSITE" id="PS50194">
    <property type="entry name" value="FILAMIN_REPEAT"/>
    <property type="match status" value="1"/>
</dbReference>
<dbReference type="Proteomes" id="UP000010433">
    <property type="component" value="Unassembled WGS sequence"/>
</dbReference>
<dbReference type="InterPro" id="IPR013783">
    <property type="entry name" value="Ig-like_fold"/>
</dbReference>
<evidence type="ECO:0000256" key="2">
    <source>
        <dbReference type="ARBA" id="ARBA00022670"/>
    </source>
</evidence>
<dbReference type="MEROPS" id="C10.004"/>
<dbReference type="InterPro" id="IPR017868">
    <property type="entry name" value="Filamin/ABP280_repeat-like"/>
</dbReference>
<keyword evidence="5" id="KW-0788">Thiol protease</keyword>
<organism evidence="9 10">
    <name type="scientific">Hoylesella saccharolytica F0055</name>
    <dbReference type="NCBI Taxonomy" id="1127699"/>
    <lineage>
        <taxon>Bacteria</taxon>
        <taxon>Pseudomonadati</taxon>
        <taxon>Bacteroidota</taxon>
        <taxon>Bacteroidia</taxon>
        <taxon>Bacteroidales</taxon>
        <taxon>Prevotellaceae</taxon>
        <taxon>Hoylesella</taxon>
    </lineage>
</organism>
<keyword evidence="2" id="KW-0645">Protease</keyword>
<dbReference type="Pfam" id="PF13734">
    <property type="entry name" value="Inhibitor_I69"/>
    <property type="match status" value="1"/>
</dbReference>
<dbReference type="Gene3D" id="3.90.70.50">
    <property type="entry name" value="Peptidase C10, streptopain"/>
    <property type="match status" value="1"/>
</dbReference>
<dbReference type="Pfam" id="PF01640">
    <property type="entry name" value="Peptidase_C10"/>
    <property type="match status" value="1"/>
</dbReference>
<dbReference type="AlphaFoldDB" id="L1N8L8"/>
<keyword evidence="4" id="KW-0378">Hydrolase</keyword>
<sequence>MNRTLFLFLLLFLCHGLSAKHVTSAKAQRMAIQFLQELKKDTRATGRASDVNQVRYDSKSCYIFNVGRREGFVVVSTDDRMEQILGYSTTGHFDATSLPADLQWWIACYDEQMERLPLVPATRTLTHTNPTRARIEPLVSTRWDQGKPYNLKAPKVGNMLTYTGCVATAVAQLLYYHRCPAASTTAIPAYTTTTKRLPMPQLPATTFDWNKIRPVYDENATGESADEVAKLMLYCGQAMKMDYNTDGSGAYVNEEVFSKYFGFATGTREVSRSAYTLVAWEKLIYDELEARRPVLYTGGKVSGAHAFVCDGYDGNGYFHINWGWGGQSDGYFKLSILNPSDQGAGSSSGADGYTLSQTALLGLSTTPVIVEPETQDNRLTASEVWLYQKYDTRKKTSDNFNVTNLGLYTYNLTSEMKSFELNWALYKDDVQLQTFASASIDNLKPEYRVSTNSNLSFGANLADGTYRLMPVCRLKGETEWKPCIDSDLSFVELELKGLRLNIKLHNDDADKMKVNDLSFHGKLRVNHPVEVRLNVTNEGRVNNPELYLFVNGKLASGTGSSIDPGKAGDVSLHFTPSQAGIYRIRVCQTSTGRRLLASKEVTITAGKVAKLELKATVTNANAATRMLNDNTLRCHVNVTNQGTETYVDPIVCKLYKVVGEYGYGLQTKSQEVSLNVNETKGIDFEFDELEDGERYFLILNYISEDKSTGDLYSKIYTVSVTNGISTPNTIDAEQLLPVFNIQGERVASTKRSDINTLLDTLPRGIYIIEGHKYSN</sequence>
<protein>
    <submittedName>
        <fullName evidence="9">Peptidase C10 family protein</fullName>
    </submittedName>
</protein>
<dbReference type="Gene3D" id="2.60.40.10">
    <property type="entry name" value="Immunoglobulins"/>
    <property type="match status" value="1"/>
</dbReference>
<dbReference type="InterPro" id="IPR000200">
    <property type="entry name" value="Peptidase_C10"/>
</dbReference>
<evidence type="ECO:0000256" key="6">
    <source>
        <dbReference type="PIRSR" id="PIRSR600200-1"/>
    </source>
</evidence>
<dbReference type="GO" id="GO:0006508">
    <property type="term" value="P:proteolysis"/>
    <property type="evidence" value="ECO:0007669"/>
    <property type="project" value="UniProtKB-KW"/>
</dbReference>
<dbReference type="EMBL" id="AMEP01000097">
    <property type="protein sequence ID" value="EKX99722.1"/>
    <property type="molecule type" value="Genomic_DNA"/>
</dbReference>
<comment type="similarity">
    <text evidence="1">Belongs to the peptidase C10 family.</text>
</comment>
<dbReference type="SUPFAM" id="SSF54001">
    <property type="entry name" value="Cysteine proteinases"/>
    <property type="match status" value="1"/>
</dbReference>
<dbReference type="STRING" id="1127699.HMPREF9151_01557"/>
<dbReference type="PRINTS" id="PR00797">
    <property type="entry name" value="STREPTOPAIN"/>
</dbReference>
<proteinExistence type="inferred from homology"/>
<evidence type="ECO:0000313" key="9">
    <source>
        <dbReference type="EMBL" id="EKX99722.1"/>
    </source>
</evidence>
<feature type="active site" description="Nucleophile" evidence="6">
    <location>
        <position position="165"/>
    </location>
</feature>
<reference evidence="9 10" key="1">
    <citation type="submission" date="2012-05" db="EMBL/GenBank/DDBJ databases">
        <authorList>
            <person name="Weinstock G."/>
            <person name="Sodergren E."/>
            <person name="Lobos E.A."/>
            <person name="Fulton L."/>
            <person name="Fulton R."/>
            <person name="Courtney L."/>
            <person name="Fronick C."/>
            <person name="O'Laughlin M."/>
            <person name="Godfrey J."/>
            <person name="Wilson R.M."/>
            <person name="Miner T."/>
            <person name="Farmer C."/>
            <person name="Delehaunty K."/>
            <person name="Cordes M."/>
            <person name="Minx P."/>
            <person name="Tomlinson C."/>
            <person name="Chen J."/>
            <person name="Wollam A."/>
            <person name="Pepin K.H."/>
            <person name="Bhonagiri V."/>
            <person name="Zhang X."/>
            <person name="Suruliraj S."/>
            <person name="Warren W."/>
            <person name="Mitreva M."/>
            <person name="Mardis E.R."/>
            <person name="Wilson R.K."/>
        </authorList>
    </citation>
    <scope>NUCLEOTIDE SEQUENCE [LARGE SCALE GENOMIC DNA]</scope>
    <source>
        <strain evidence="9 10">F0055</strain>
    </source>
</reference>
<dbReference type="InterPro" id="IPR044934">
    <property type="entry name" value="Streptopain_sf"/>
</dbReference>
<dbReference type="InterPro" id="IPR025896">
    <property type="entry name" value="Spi_Prtas-inh"/>
</dbReference>
<feature type="chain" id="PRO_5003954853" evidence="7">
    <location>
        <begin position="20"/>
        <end position="775"/>
    </location>
</feature>
<evidence type="ECO:0000256" key="3">
    <source>
        <dbReference type="ARBA" id="ARBA00022729"/>
    </source>
</evidence>
<dbReference type="RefSeq" id="WP_009162864.1">
    <property type="nucleotide sequence ID" value="NZ_KB291003.1"/>
</dbReference>
<name>L1N8L8_9BACT</name>
<evidence type="ECO:0000256" key="5">
    <source>
        <dbReference type="ARBA" id="ARBA00022807"/>
    </source>
</evidence>
<dbReference type="GO" id="GO:0008234">
    <property type="term" value="F:cysteine-type peptidase activity"/>
    <property type="evidence" value="ECO:0007669"/>
    <property type="project" value="UniProtKB-KW"/>
</dbReference>
<evidence type="ECO:0000256" key="7">
    <source>
        <dbReference type="SAM" id="SignalP"/>
    </source>
</evidence>
<evidence type="ECO:0000313" key="10">
    <source>
        <dbReference type="Proteomes" id="UP000010433"/>
    </source>
</evidence>
<evidence type="ECO:0000256" key="1">
    <source>
        <dbReference type="ARBA" id="ARBA00009693"/>
    </source>
</evidence>
<dbReference type="OrthoDB" id="2235251at2"/>
<dbReference type="HOGENOM" id="CLU_009978_0_0_10"/>
<accession>L1N8L8</accession>